<gene>
    <name evidence="5" type="ORF">J4Q44_G00064280</name>
</gene>
<dbReference type="Pfam" id="PF03148">
    <property type="entry name" value="Tektin"/>
    <property type="match status" value="1"/>
</dbReference>
<evidence type="ECO:0000256" key="4">
    <source>
        <dbReference type="SAM" id="Coils"/>
    </source>
</evidence>
<proteinExistence type="inferred from homology"/>
<dbReference type="EMBL" id="JAGTTL010000004">
    <property type="protein sequence ID" value="KAK6324089.1"/>
    <property type="molecule type" value="Genomic_DNA"/>
</dbReference>
<keyword evidence="3" id="KW-0966">Cell projection</keyword>
<name>A0AAN8M6U7_9TELE</name>
<organism evidence="5 6">
    <name type="scientific">Coregonus suidteri</name>
    <dbReference type="NCBI Taxonomy" id="861788"/>
    <lineage>
        <taxon>Eukaryota</taxon>
        <taxon>Metazoa</taxon>
        <taxon>Chordata</taxon>
        <taxon>Craniata</taxon>
        <taxon>Vertebrata</taxon>
        <taxon>Euteleostomi</taxon>
        <taxon>Actinopterygii</taxon>
        <taxon>Neopterygii</taxon>
        <taxon>Teleostei</taxon>
        <taxon>Protacanthopterygii</taxon>
        <taxon>Salmoniformes</taxon>
        <taxon>Salmonidae</taxon>
        <taxon>Coregoninae</taxon>
        <taxon>Coregonus</taxon>
    </lineage>
</organism>
<dbReference type="GO" id="GO:0005930">
    <property type="term" value="C:axoneme"/>
    <property type="evidence" value="ECO:0007669"/>
    <property type="project" value="UniProtKB-SubCell"/>
</dbReference>
<evidence type="ECO:0000256" key="1">
    <source>
        <dbReference type="ARBA" id="ARBA00007209"/>
    </source>
</evidence>
<evidence type="ECO:0000313" key="5">
    <source>
        <dbReference type="EMBL" id="KAK6324089.1"/>
    </source>
</evidence>
<feature type="coiled-coil region" evidence="4">
    <location>
        <begin position="275"/>
        <end position="309"/>
    </location>
</feature>
<comment type="similarity">
    <text evidence="1 3">Belongs to the tektin family.</text>
</comment>
<sequence length="436" mass="50406">MWRSTGMKSRFLKPGPRYTQPDWSFNNNLVTKKSELQRALAYQINQDLHCARGDATTQIRWATWSTKDHLTNRVEELGHWQSQSADSIGRVDQEMAALVKVKAIAERCLQEKVLYRQVLRECVALRDGRTAAELVHDDVEAELKREVELAEEIIHLIQQKIHLVLDNLWSLKDVRTQLMADHRDKGEAVKLNKHCLTFDLQSPNLGYKYQPCHIVKGTLTYDQWVAYCKRLKQTAEKLVLDCSYFRGNLQYTLSKLMNALETQRCASDFCLRKRLNELSRARDALEWEKQQLKETVVDLVKEMQKVERQIMNSGSEQQLAHTRLDILAQRANYELCMDQPHIALLKENKNLRKNTFGLQNKLLLSQKTLESMHMTLFTLGYKLEAKSRALDIDRRCQEVRQSLLPLRGSTVVTANTSAQEPLALLSPLSSPSSFRN</sequence>
<dbReference type="PANTHER" id="PTHR19960:SF7">
    <property type="entry name" value="TEKTIN"/>
    <property type="match status" value="1"/>
</dbReference>
<accession>A0AAN8M6U7</accession>
<comment type="caution">
    <text evidence="5">The sequence shown here is derived from an EMBL/GenBank/DDBJ whole genome shotgun (WGS) entry which is preliminary data.</text>
</comment>
<dbReference type="InterPro" id="IPR048256">
    <property type="entry name" value="Tektin-like"/>
</dbReference>
<keyword evidence="2" id="KW-0963">Cytoplasm</keyword>
<dbReference type="GO" id="GO:0060271">
    <property type="term" value="P:cilium assembly"/>
    <property type="evidence" value="ECO:0007669"/>
    <property type="project" value="UniProtKB-UniRule"/>
</dbReference>
<dbReference type="PANTHER" id="PTHR19960">
    <property type="entry name" value="TEKTIN"/>
    <property type="match status" value="1"/>
</dbReference>
<dbReference type="GO" id="GO:0005634">
    <property type="term" value="C:nucleus"/>
    <property type="evidence" value="ECO:0007669"/>
    <property type="project" value="TreeGrafter"/>
</dbReference>
<evidence type="ECO:0000256" key="3">
    <source>
        <dbReference type="RuleBase" id="RU367040"/>
    </source>
</evidence>
<dbReference type="InterPro" id="IPR000435">
    <property type="entry name" value="Tektins"/>
</dbReference>
<dbReference type="GO" id="GO:0060294">
    <property type="term" value="P:cilium movement involved in cell motility"/>
    <property type="evidence" value="ECO:0007669"/>
    <property type="project" value="UniProtKB-UniRule"/>
</dbReference>
<reference evidence="5 6" key="1">
    <citation type="submission" date="2021-04" db="EMBL/GenBank/DDBJ databases">
        <authorList>
            <person name="De Guttry C."/>
            <person name="Zahm M."/>
            <person name="Klopp C."/>
            <person name="Cabau C."/>
            <person name="Louis A."/>
            <person name="Berthelot C."/>
            <person name="Parey E."/>
            <person name="Roest Crollius H."/>
            <person name="Montfort J."/>
            <person name="Robinson-Rechavi M."/>
            <person name="Bucao C."/>
            <person name="Bouchez O."/>
            <person name="Gislard M."/>
            <person name="Lluch J."/>
            <person name="Milhes M."/>
            <person name="Lampietro C."/>
            <person name="Lopez Roques C."/>
            <person name="Donnadieu C."/>
            <person name="Braasch I."/>
            <person name="Desvignes T."/>
            <person name="Postlethwait J."/>
            <person name="Bobe J."/>
            <person name="Wedekind C."/>
            <person name="Guiguen Y."/>
        </authorList>
    </citation>
    <scope>NUCLEOTIDE SEQUENCE [LARGE SCALE GENOMIC DNA]</scope>
    <source>
        <strain evidence="5">Cs_M1</strain>
        <tissue evidence="5">Blood</tissue>
    </source>
</reference>
<keyword evidence="6" id="KW-1185">Reference proteome</keyword>
<dbReference type="AlphaFoldDB" id="A0AAN8M6U7"/>
<evidence type="ECO:0000313" key="6">
    <source>
        <dbReference type="Proteomes" id="UP001356427"/>
    </source>
</evidence>
<dbReference type="Proteomes" id="UP001356427">
    <property type="component" value="Unassembled WGS sequence"/>
</dbReference>
<dbReference type="GO" id="GO:0015630">
    <property type="term" value="C:microtubule cytoskeleton"/>
    <property type="evidence" value="ECO:0007669"/>
    <property type="project" value="UniProtKB-UniRule"/>
</dbReference>
<comment type="subcellular location">
    <subcellularLocation>
        <location evidence="3">Cytoplasm</location>
        <location evidence="3">Cytoskeleton</location>
        <location evidence="3">Cilium axoneme</location>
    </subcellularLocation>
</comment>
<keyword evidence="3" id="KW-0282">Flagellum</keyword>
<keyword evidence="3" id="KW-0969">Cilium</keyword>
<evidence type="ECO:0000256" key="2">
    <source>
        <dbReference type="ARBA" id="ARBA00022490"/>
    </source>
</evidence>
<keyword evidence="4" id="KW-0175">Coiled coil</keyword>
<protein>
    <recommendedName>
        <fullName evidence="3">Tektin</fullName>
    </recommendedName>
</protein>